<feature type="region of interest" description="Disordered" evidence="1">
    <location>
        <begin position="291"/>
        <end position="322"/>
    </location>
</feature>
<evidence type="ECO:0000256" key="2">
    <source>
        <dbReference type="SAM" id="SignalP"/>
    </source>
</evidence>
<dbReference type="GO" id="GO:0008104">
    <property type="term" value="P:intracellular protein localization"/>
    <property type="evidence" value="ECO:0007669"/>
    <property type="project" value="TreeGrafter"/>
</dbReference>
<feature type="chain" id="PRO_5018151981" evidence="2">
    <location>
        <begin position="19"/>
        <end position="322"/>
    </location>
</feature>
<dbReference type="GO" id="GO:0042147">
    <property type="term" value="P:retrograde transport, endosome to Golgi"/>
    <property type="evidence" value="ECO:0007669"/>
    <property type="project" value="TreeGrafter"/>
</dbReference>
<dbReference type="GO" id="GO:0006897">
    <property type="term" value="P:endocytosis"/>
    <property type="evidence" value="ECO:0007669"/>
    <property type="project" value="TreeGrafter"/>
</dbReference>
<evidence type="ECO:0000313" key="4">
    <source>
        <dbReference type="Proteomes" id="UP000276133"/>
    </source>
</evidence>
<dbReference type="GO" id="GO:0016020">
    <property type="term" value="C:membrane"/>
    <property type="evidence" value="ECO:0007669"/>
    <property type="project" value="TreeGrafter"/>
</dbReference>
<keyword evidence="2" id="KW-0732">Signal</keyword>
<dbReference type="STRING" id="10195.A0A3M7RNQ5"/>
<organism evidence="3 4">
    <name type="scientific">Brachionus plicatilis</name>
    <name type="common">Marine rotifer</name>
    <name type="synonym">Brachionus muelleri</name>
    <dbReference type="NCBI Taxonomy" id="10195"/>
    <lineage>
        <taxon>Eukaryota</taxon>
        <taxon>Metazoa</taxon>
        <taxon>Spiralia</taxon>
        <taxon>Gnathifera</taxon>
        <taxon>Rotifera</taxon>
        <taxon>Eurotatoria</taxon>
        <taxon>Monogononta</taxon>
        <taxon>Pseudotrocha</taxon>
        <taxon>Ploima</taxon>
        <taxon>Brachionidae</taxon>
        <taxon>Brachionus</taxon>
    </lineage>
</organism>
<sequence length="322" mass="36780">RVSLVSIVYHILLNLIQSSVSLLNKNNQTDEPSSQFESDLYKSIYDSFRIMCSASANNSEYNSFFQSDYSESLNPLIQIQQSSLISTLALKNTSNLVIMKLLAIYFQYCSLHVFEPLNVYEKCKVFMCSMRCSDDRKELLCMIESLTKILSNKDTSKKIRIILLREHLSYLCKLTSNTNDSDCFISLTSECGFELVKSLIDLFESMVALTKEDQEDSNSVDETLTIYVHILGAYLNLEENDTKIKRKQTQLNDIVIKKLLNLGLNYKQEFKQVLEKWPELKSKIGNAFKASASQKENAQTSNQSSSGSKTPKIQLNFNFSKK</sequence>
<reference evidence="3 4" key="1">
    <citation type="journal article" date="2018" name="Sci. Rep.">
        <title>Genomic signatures of local adaptation to the degree of environmental predictability in rotifers.</title>
        <authorList>
            <person name="Franch-Gras L."/>
            <person name="Hahn C."/>
            <person name="Garcia-Roger E.M."/>
            <person name="Carmona M.J."/>
            <person name="Serra M."/>
            <person name="Gomez A."/>
        </authorList>
    </citation>
    <scope>NUCLEOTIDE SEQUENCE [LARGE SCALE GENOMIC DNA]</scope>
    <source>
        <strain evidence="3">HYR1</strain>
    </source>
</reference>
<name>A0A3M7RNQ5_BRAPC</name>
<dbReference type="PANTHER" id="PTHR21663">
    <property type="entry name" value="HYPOTHETICAL HEAT DOMAIN-CONTAINING"/>
    <property type="match status" value="1"/>
</dbReference>
<dbReference type="Proteomes" id="UP000276133">
    <property type="component" value="Unassembled WGS sequence"/>
</dbReference>
<dbReference type="GO" id="GO:0005794">
    <property type="term" value="C:Golgi apparatus"/>
    <property type="evidence" value="ECO:0007669"/>
    <property type="project" value="TreeGrafter"/>
</dbReference>
<dbReference type="EMBL" id="REGN01002970">
    <property type="protein sequence ID" value="RNA25164.1"/>
    <property type="molecule type" value="Genomic_DNA"/>
</dbReference>
<dbReference type="InterPro" id="IPR040108">
    <property type="entry name" value="Laa1/Sip1/HEATR5"/>
</dbReference>
<dbReference type="GO" id="GO:0005829">
    <property type="term" value="C:cytosol"/>
    <property type="evidence" value="ECO:0007669"/>
    <property type="project" value="GOC"/>
</dbReference>
<proteinExistence type="predicted"/>
<gene>
    <name evidence="3" type="ORF">BpHYR1_003796</name>
</gene>
<dbReference type="GO" id="GO:0030139">
    <property type="term" value="C:endocytic vesicle"/>
    <property type="evidence" value="ECO:0007669"/>
    <property type="project" value="TreeGrafter"/>
</dbReference>
<feature type="non-terminal residue" evidence="3">
    <location>
        <position position="1"/>
    </location>
</feature>
<comment type="caution">
    <text evidence="3">The sequence shown here is derived from an EMBL/GenBank/DDBJ whole genome shotgun (WGS) entry which is preliminary data.</text>
</comment>
<evidence type="ECO:0000313" key="3">
    <source>
        <dbReference type="EMBL" id="RNA25164.1"/>
    </source>
</evidence>
<feature type="signal peptide" evidence="2">
    <location>
        <begin position="1"/>
        <end position="18"/>
    </location>
</feature>
<protein>
    <submittedName>
        <fullName evidence="3">Uncharacterized protein</fullName>
    </submittedName>
</protein>
<accession>A0A3M7RNQ5</accession>
<dbReference type="AlphaFoldDB" id="A0A3M7RNQ5"/>
<dbReference type="PANTHER" id="PTHR21663:SF0">
    <property type="entry name" value="HEAT REPEAT-CONTAINING PROTEIN 5B"/>
    <property type="match status" value="1"/>
</dbReference>
<evidence type="ECO:0000256" key="1">
    <source>
        <dbReference type="SAM" id="MobiDB-lite"/>
    </source>
</evidence>
<keyword evidence="4" id="KW-1185">Reference proteome</keyword>